<dbReference type="GO" id="GO:0003723">
    <property type="term" value="F:RNA binding"/>
    <property type="evidence" value="ECO:0007669"/>
    <property type="project" value="TreeGrafter"/>
</dbReference>
<organism evidence="3 4">
    <name type="scientific">Cherax quadricarinatus</name>
    <name type="common">Australian red claw crayfish</name>
    <dbReference type="NCBI Taxonomy" id="27406"/>
    <lineage>
        <taxon>Eukaryota</taxon>
        <taxon>Metazoa</taxon>
        <taxon>Ecdysozoa</taxon>
        <taxon>Arthropoda</taxon>
        <taxon>Crustacea</taxon>
        <taxon>Multicrustacea</taxon>
        <taxon>Malacostraca</taxon>
        <taxon>Eumalacostraca</taxon>
        <taxon>Eucarida</taxon>
        <taxon>Decapoda</taxon>
        <taxon>Pleocyemata</taxon>
        <taxon>Astacidea</taxon>
        <taxon>Parastacoidea</taxon>
        <taxon>Parastacidae</taxon>
        <taxon>Cherax</taxon>
    </lineage>
</organism>
<dbReference type="AlphaFoldDB" id="A0AAW0WIP8"/>
<dbReference type="Pfam" id="PF25121">
    <property type="entry name" value="RRM_ESF1"/>
    <property type="match status" value="1"/>
</dbReference>
<keyword evidence="4" id="KW-1185">Reference proteome</keyword>
<protein>
    <recommendedName>
        <fullName evidence="2">ESF1 RRM domain-containing protein</fullName>
    </recommendedName>
</protein>
<proteinExistence type="predicted"/>
<dbReference type="Proteomes" id="UP001445076">
    <property type="component" value="Unassembled WGS sequence"/>
</dbReference>
<dbReference type="InterPro" id="IPR039754">
    <property type="entry name" value="Esf1"/>
</dbReference>
<evidence type="ECO:0000256" key="1">
    <source>
        <dbReference type="SAM" id="MobiDB-lite"/>
    </source>
</evidence>
<feature type="compositionally biased region" description="Acidic residues" evidence="1">
    <location>
        <begin position="51"/>
        <end position="67"/>
    </location>
</feature>
<dbReference type="PANTHER" id="PTHR12202:SF0">
    <property type="entry name" value="ESF1 HOMOLOG"/>
    <property type="match status" value="1"/>
</dbReference>
<feature type="region of interest" description="Disordered" evidence="1">
    <location>
        <begin position="1"/>
        <end position="20"/>
    </location>
</feature>
<feature type="non-terminal residue" evidence="3">
    <location>
        <position position="1"/>
    </location>
</feature>
<evidence type="ECO:0000313" key="3">
    <source>
        <dbReference type="EMBL" id="KAK8731497.1"/>
    </source>
</evidence>
<name>A0AAW0WIP8_CHEQU</name>
<feature type="region of interest" description="Disordered" evidence="1">
    <location>
        <begin position="28"/>
        <end position="119"/>
    </location>
</feature>
<feature type="compositionally biased region" description="Basic and acidic residues" evidence="1">
    <location>
        <begin position="108"/>
        <end position="119"/>
    </location>
</feature>
<accession>A0AAW0WIP8</accession>
<dbReference type="EMBL" id="JARKIK010000061">
    <property type="protein sequence ID" value="KAK8731497.1"/>
    <property type="molecule type" value="Genomic_DNA"/>
</dbReference>
<dbReference type="PANTHER" id="PTHR12202">
    <property type="entry name" value="ESF1 HOMOLOG"/>
    <property type="match status" value="1"/>
</dbReference>
<dbReference type="GO" id="GO:0006364">
    <property type="term" value="P:rRNA processing"/>
    <property type="evidence" value="ECO:0007669"/>
    <property type="project" value="InterPro"/>
</dbReference>
<dbReference type="InterPro" id="IPR056750">
    <property type="entry name" value="RRM_ESF1"/>
</dbReference>
<evidence type="ECO:0000313" key="4">
    <source>
        <dbReference type="Proteomes" id="UP001445076"/>
    </source>
</evidence>
<gene>
    <name evidence="3" type="ORF">OTU49_007638</name>
</gene>
<feature type="compositionally biased region" description="Basic and acidic residues" evidence="1">
    <location>
        <begin position="68"/>
        <end position="84"/>
    </location>
</feature>
<reference evidence="3 4" key="1">
    <citation type="journal article" date="2024" name="BMC Genomics">
        <title>Genome assembly of redclaw crayfish (Cherax quadricarinatus) provides insights into its immune adaptation and hypoxia tolerance.</title>
        <authorList>
            <person name="Liu Z."/>
            <person name="Zheng J."/>
            <person name="Li H."/>
            <person name="Fang K."/>
            <person name="Wang S."/>
            <person name="He J."/>
            <person name="Zhou D."/>
            <person name="Weng S."/>
            <person name="Chi M."/>
            <person name="Gu Z."/>
            <person name="He J."/>
            <person name="Li F."/>
            <person name="Wang M."/>
        </authorList>
    </citation>
    <scope>NUCLEOTIDE SEQUENCE [LARGE SCALE GENOMIC DNA]</scope>
    <source>
        <strain evidence="3">ZL_2023a</strain>
    </source>
</reference>
<sequence>DKCSIENHAVEAGRDDKKDSSIISIKNIEKSEDSLVSDIKNKKKNQHKDSDDEVDDDGEDGSTEDDGDKCSTENHDVEARRGDIQDSNIISIKNTEKSEDSLGSNIKNENEKEKINKREEKEMLELSEDMDRRLRDMTQDYARGEVLFSDDSSDDDSTSDEGLDIGEFDWGEFDKDAVWDNETHDVEETSRFAVCNLDWDYINAADIMMVFSSFCPRGGYVKKVTIYPSEYGKQRMAEEDLSGPQELKSVPCSKAQDSNIDLVDLDKLEKGKLDEKAGATKSHHEALRQYQRNRLRYYYAVVECNSVDTASLLYQTCDRKAFEGNGILLDLRYIPTDMTFDETPHDVCEEVPTSYKVKNMNLTTLYETRPVLTWDKTNPERKKILTQEMSKAMKGEAIDEDCLKAYIASS</sequence>
<feature type="domain" description="ESF1 RRM" evidence="2">
    <location>
        <begin position="189"/>
        <end position="348"/>
    </location>
</feature>
<evidence type="ECO:0000259" key="2">
    <source>
        <dbReference type="Pfam" id="PF25121"/>
    </source>
</evidence>
<feature type="non-terminal residue" evidence="3">
    <location>
        <position position="410"/>
    </location>
</feature>
<comment type="caution">
    <text evidence="3">The sequence shown here is derived from an EMBL/GenBank/DDBJ whole genome shotgun (WGS) entry which is preliminary data.</text>
</comment>